<proteinExistence type="predicted"/>
<accession>A0A838ACI3</accession>
<name>A0A838ACI3_9PSEU</name>
<dbReference type="Proteomes" id="UP000582974">
    <property type="component" value="Unassembled WGS sequence"/>
</dbReference>
<evidence type="ECO:0000313" key="2">
    <source>
        <dbReference type="Proteomes" id="UP000582974"/>
    </source>
</evidence>
<keyword evidence="2" id="KW-1185">Reference proteome</keyword>
<reference evidence="1 2" key="1">
    <citation type="submission" date="2020-07" db="EMBL/GenBank/DDBJ databases">
        <title>Genome of Haloechinothrix sp.</title>
        <authorList>
            <person name="Tang S.-K."/>
            <person name="Yang L."/>
            <person name="Zhu W.-Y."/>
        </authorList>
    </citation>
    <scope>NUCLEOTIDE SEQUENCE [LARGE SCALE GENOMIC DNA]</scope>
    <source>
        <strain evidence="1 2">YIM 98757</strain>
    </source>
</reference>
<organism evidence="1 2">
    <name type="scientific">Haloechinothrix aidingensis</name>
    <dbReference type="NCBI Taxonomy" id="2752311"/>
    <lineage>
        <taxon>Bacteria</taxon>
        <taxon>Bacillati</taxon>
        <taxon>Actinomycetota</taxon>
        <taxon>Actinomycetes</taxon>
        <taxon>Pseudonocardiales</taxon>
        <taxon>Pseudonocardiaceae</taxon>
        <taxon>Haloechinothrix</taxon>
    </lineage>
</organism>
<gene>
    <name evidence="1" type="ORF">H0B56_15110</name>
</gene>
<dbReference type="EMBL" id="JACCKD010000005">
    <property type="protein sequence ID" value="MBA0126878.1"/>
    <property type="molecule type" value="Genomic_DNA"/>
</dbReference>
<evidence type="ECO:0000313" key="1">
    <source>
        <dbReference type="EMBL" id="MBA0126878.1"/>
    </source>
</evidence>
<comment type="caution">
    <text evidence="1">The sequence shown here is derived from an EMBL/GenBank/DDBJ whole genome shotgun (WGS) entry which is preliminary data.</text>
</comment>
<dbReference type="RefSeq" id="WP_180893702.1">
    <property type="nucleotide sequence ID" value="NZ_JACCKD010000005.1"/>
</dbReference>
<dbReference type="AlphaFoldDB" id="A0A838ACI3"/>
<sequence length="59" mass="5861">MATIVIAVSGLFWLSFAATIGIAVGMALQNTVGGKLLPFYIPHAVSGVAGWIGGLGASS</sequence>
<protein>
    <submittedName>
        <fullName evidence="1">Uncharacterized protein</fullName>
    </submittedName>
</protein>